<feature type="domain" description="RNA polymerase sigma-70 region 4" evidence="6">
    <location>
        <begin position="188"/>
        <end position="230"/>
    </location>
</feature>
<dbReference type="SUPFAM" id="SSF88946">
    <property type="entry name" value="Sigma2 domain of RNA polymerase sigma factors"/>
    <property type="match status" value="1"/>
</dbReference>
<dbReference type="Gene3D" id="1.20.140.160">
    <property type="match status" value="1"/>
</dbReference>
<evidence type="ECO:0000313" key="7">
    <source>
        <dbReference type="EMBL" id="NRF65707.1"/>
    </source>
</evidence>
<dbReference type="NCBIfam" id="TIGR02937">
    <property type="entry name" value="sigma70-ECF"/>
    <property type="match status" value="1"/>
</dbReference>
<dbReference type="EMBL" id="JABRWJ010000001">
    <property type="protein sequence ID" value="NRF65707.1"/>
    <property type="molecule type" value="Genomic_DNA"/>
</dbReference>
<reference evidence="7 8" key="1">
    <citation type="submission" date="2020-05" db="EMBL/GenBank/DDBJ databases">
        <title>Aquincola sp. isolate from soil.</title>
        <authorList>
            <person name="Han J."/>
            <person name="Kim D.-U."/>
        </authorList>
    </citation>
    <scope>NUCLEOTIDE SEQUENCE [LARGE SCALE GENOMIC DNA]</scope>
    <source>
        <strain evidence="7 8">S2</strain>
    </source>
</reference>
<evidence type="ECO:0000256" key="4">
    <source>
        <dbReference type="ARBA" id="ARBA00023163"/>
    </source>
</evidence>
<dbReference type="InterPro" id="IPR014284">
    <property type="entry name" value="RNA_pol_sigma-70_dom"/>
</dbReference>
<feature type="region of interest" description="Disordered" evidence="5">
    <location>
        <begin position="149"/>
        <end position="168"/>
    </location>
</feature>
<dbReference type="SUPFAM" id="SSF88659">
    <property type="entry name" value="Sigma3 and sigma4 domains of RNA polymerase sigma factors"/>
    <property type="match status" value="1"/>
</dbReference>
<evidence type="ECO:0000256" key="3">
    <source>
        <dbReference type="ARBA" id="ARBA00023125"/>
    </source>
</evidence>
<keyword evidence="1" id="KW-0805">Transcription regulation</keyword>
<evidence type="ECO:0000256" key="5">
    <source>
        <dbReference type="SAM" id="MobiDB-lite"/>
    </source>
</evidence>
<keyword evidence="8" id="KW-1185">Reference proteome</keyword>
<comment type="caution">
    <text evidence="7">The sequence shown here is derived from an EMBL/GenBank/DDBJ whole genome shotgun (WGS) entry which is preliminary data.</text>
</comment>
<dbReference type="Pfam" id="PF04545">
    <property type="entry name" value="Sigma70_r4"/>
    <property type="match status" value="1"/>
</dbReference>
<dbReference type="PANTHER" id="PTHR30385">
    <property type="entry name" value="SIGMA FACTOR F FLAGELLAR"/>
    <property type="match status" value="1"/>
</dbReference>
<dbReference type="Proteomes" id="UP000737171">
    <property type="component" value="Unassembled WGS sequence"/>
</dbReference>
<evidence type="ECO:0000256" key="1">
    <source>
        <dbReference type="ARBA" id="ARBA00023015"/>
    </source>
</evidence>
<dbReference type="InterPro" id="IPR013324">
    <property type="entry name" value="RNA_pol_sigma_r3/r4-like"/>
</dbReference>
<protein>
    <submittedName>
        <fullName evidence="7">Sigma-70 family RNA polymerase sigma factor</fullName>
    </submittedName>
</protein>
<accession>A0ABX2EAD2</accession>
<gene>
    <name evidence="7" type="ORF">HLB44_01785</name>
</gene>
<evidence type="ECO:0000259" key="6">
    <source>
        <dbReference type="Pfam" id="PF04545"/>
    </source>
</evidence>
<dbReference type="InterPro" id="IPR007630">
    <property type="entry name" value="RNA_pol_sigma70_r4"/>
</dbReference>
<evidence type="ECO:0000256" key="2">
    <source>
        <dbReference type="ARBA" id="ARBA00023082"/>
    </source>
</evidence>
<dbReference type="Gene3D" id="1.10.1740.10">
    <property type="match status" value="1"/>
</dbReference>
<name>A0ABX2EAD2_9BURK</name>
<keyword evidence="4" id="KW-0804">Transcription</keyword>
<keyword evidence="3" id="KW-0238">DNA-binding</keyword>
<sequence length="316" mass="34889">MISMQGVSSALIARNASWVRKQANTLARRMPANVQRADLIQAGLIAVAQAALGFRWEGDRDTAEARDAFLRYARMRVKGAMMDELRQMDHLGREQRRKCTVLQIARERWRSLNGASPRLSELSGVTGLGIDEIASLDLAAWSAQAESLVQDSNPDDHPVAQQPATERDEVEARVDTAIVLRRLETFFATLPERDRQVIDAYLGVGMSPVELAGSLNVTVSRVSQLYKNVCGRVARHFGHAERRSLDRPGAAATVAFDELVVSREAQLARSTAAPPWSELVEAALTTPDERFSPRVPAVAAVRIPADRITRKFKEPT</sequence>
<proteinExistence type="predicted"/>
<evidence type="ECO:0000313" key="8">
    <source>
        <dbReference type="Proteomes" id="UP000737171"/>
    </source>
</evidence>
<dbReference type="InterPro" id="IPR013325">
    <property type="entry name" value="RNA_pol_sigma_r2"/>
</dbReference>
<keyword evidence="2" id="KW-0731">Sigma factor</keyword>
<dbReference type="RefSeq" id="WP_173119981.1">
    <property type="nucleotide sequence ID" value="NZ_JABRWJ010000001.1"/>
</dbReference>
<organism evidence="7 8">
    <name type="scientific">Pseudaquabacterium terrae</name>
    <dbReference type="NCBI Taxonomy" id="2732868"/>
    <lineage>
        <taxon>Bacteria</taxon>
        <taxon>Pseudomonadati</taxon>
        <taxon>Pseudomonadota</taxon>
        <taxon>Betaproteobacteria</taxon>
        <taxon>Burkholderiales</taxon>
        <taxon>Sphaerotilaceae</taxon>
        <taxon>Pseudaquabacterium</taxon>
    </lineage>
</organism>